<dbReference type="Pfam" id="PF15412">
    <property type="entry name" value="Nse4-Nse3_bdg"/>
    <property type="match status" value="1"/>
</dbReference>
<proteinExistence type="predicted"/>
<dbReference type="AlphaFoldDB" id="A0A2N5UWK8"/>
<sequence length="196" mass="22830">MTPEQPHQPTPPRREAMMQWMMFPKCWKLDEEVIGTGRDILRRYDNVKTYLLAGMQTTYKIFRSHGVAVNRHSKYTEDNGNLAVRLLHFDSKILGLDENFIFNVQAPAEAAIDSRAVRFYSETALKKLKSLKTNVNAFNNEEFFQRFCQLMSAKAPINNVGSSSEDKEYVFQEINCFKVRKRPMRFSRCAPTMDLM</sequence>
<dbReference type="EMBL" id="PGCI01000081">
    <property type="protein sequence ID" value="PLW42151.1"/>
    <property type="molecule type" value="Genomic_DNA"/>
</dbReference>
<dbReference type="Proteomes" id="UP000235392">
    <property type="component" value="Unassembled WGS sequence"/>
</dbReference>
<name>A0A2N5UWK8_9BASI</name>
<dbReference type="InterPro" id="IPR029225">
    <property type="entry name" value="Nse4_Nse3-bd"/>
</dbReference>
<reference evidence="2 3" key="1">
    <citation type="submission" date="2017-11" db="EMBL/GenBank/DDBJ databases">
        <title>De novo assembly and phasing of dikaryotic genomes from two isolates of Puccinia coronata f. sp. avenae, the causal agent of oat crown rust.</title>
        <authorList>
            <person name="Miller M.E."/>
            <person name="Zhang Y."/>
            <person name="Omidvar V."/>
            <person name="Sperschneider J."/>
            <person name="Schwessinger B."/>
            <person name="Raley C."/>
            <person name="Palmer J.M."/>
            <person name="Garnica D."/>
            <person name="Upadhyaya N."/>
            <person name="Rathjen J."/>
            <person name="Taylor J.M."/>
            <person name="Park R.F."/>
            <person name="Dodds P.N."/>
            <person name="Hirsch C.D."/>
            <person name="Kianian S.F."/>
            <person name="Figueroa M."/>
        </authorList>
    </citation>
    <scope>NUCLEOTIDE SEQUENCE [LARGE SCALE GENOMIC DNA]</scope>
    <source>
        <strain evidence="2">12SD80</strain>
    </source>
</reference>
<evidence type="ECO:0000313" key="3">
    <source>
        <dbReference type="Proteomes" id="UP000235392"/>
    </source>
</evidence>
<gene>
    <name evidence="2" type="ORF">PCASD_05623</name>
</gene>
<accession>A0A2N5UWK8</accession>
<evidence type="ECO:0000313" key="2">
    <source>
        <dbReference type="EMBL" id="PLW42151.1"/>
    </source>
</evidence>
<feature type="domain" description="Nse4/EID protein Nse3/MAGE-binding" evidence="1">
    <location>
        <begin position="113"/>
        <end position="165"/>
    </location>
</feature>
<organism evidence="2 3">
    <name type="scientific">Puccinia coronata f. sp. avenae</name>
    <dbReference type="NCBI Taxonomy" id="200324"/>
    <lineage>
        <taxon>Eukaryota</taxon>
        <taxon>Fungi</taxon>
        <taxon>Dikarya</taxon>
        <taxon>Basidiomycota</taxon>
        <taxon>Pucciniomycotina</taxon>
        <taxon>Pucciniomycetes</taxon>
        <taxon>Pucciniales</taxon>
        <taxon>Pucciniaceae</taxon>
        <taxon>Puccinia</taxon>
    </lineage>
</organism>
<comment type="caution">
    <text evidence="2">The sequence shown here is derived from an EMBL/GenBank/DDBJ whole genome shotgun (WGS) entry which is preliminary data.</text>
</comment>
<protein>
    <recommendedName>
        <fullName evidence="1">Nse4/EID protein Nse3/MAGE-binding domain-containing protein</fullName>
    </recommendedName>
</protein>
<evidence type="ECO:0000259" key="1">
    <source>
        <dbReference type="Pfam" id="PF15412"/>
    </source>
</evidence>